<accession>A0A4Q1D4N4</accession>
<dbReference type="Proteomes" id="UP000290545">
    <property type="component" value="Unassembled WGS sequence"/>
</dbReference>
<comment type="caution">
    <text evidence="2">The sequence shown here is derived from an EMBL/GenBank/DDBJ whole genome shotgun (WGS) entry which is preliminary data.</text>
</comment>
<dbReference type="InterPro" id="IPR045385">
    <property type="entry name" value="DUF6526"/>
</dbReference>
<sequence>MKTQNYKNHVRYYPPHHFMFYPIVLAMLIISIRNIMRNTANTNEWIMLTALVIMLTWLAFMTRQHYALMLQNRLVRLEMSFRYYVLTQSRLELLQPQLTFGQLAALRFASDEELPALVQRTLREQLTPDLIKQAIKNWRPDHMRV</sequence>
<keyword evidence="1" id="KW-1133">Transmembrane helix</keyword>
<evidence type="ECO:0000256" key="1">
    <source>
        <dbReference type="SAM" id="Phobius"/>
    </source>
</evidence>
<evidence type="ECO:0000313" key="3">
    <source>
        <dbReference type="Proteomes" id="UP000290545"/>
    </source>
</evidence>
<keyword evidence="3" id="KW-1185">Reference proteome</keyword>
<dbReference type="EMBL" id="SDHZ01000002">
    <property type="protein sequence ID" value="RXK83410.1"/>
    <property type="molecule type" value="Genomic_DNA"/>
</dbReference>
<keyword evidence="1" id="KW-0472">Membrane</keyword>
<dbReference type="Pfam" id="PF20136">
    <property type="entry name" value="DUF6526"/>
    <property type="match status" value="1"/>
</dbReference>
<dbReference type="OrthoDB" id="765463at2"/>
<evidence type="ECO:0000313" key="2">
    <source>
        <dbReference type="EMBL" id="RXK83410.1"/>
    </source>
</evidence>
<dbReference type="AlphaFoldDB" id="A0A4Q1D4N4"/>
<feature type="transmembrane region" description="Helical" evidence="1">
    <location>
        <begin position="45"/>
        <end position="62"/>
    </location>
</feature>
<organism evidence="2 3">
    <name type="scientific">Filimonas effusa</name>
    <dbReference type="NCBI Taxonomy" id="2508721"/>
    <lineage>
        <taxon>Bacteria</taxon>
        <taxon>Pseudomonadati</taxon>
        <taxon>Bacteroidota</taxon>
        <taxon>Chitinophagia</taxon>
        <taxon>Chitinophagales</taxon>
        <taxon>Chitinophagaceae</taxon>
        <taxon>Filimonas</taxon>
    </lineage>
</organism>
<proteinExistence type="predicted"/>
<keyword evidence="1" id="KW-0812">Transmembrane</keyword>
<name>A0A4Q1D4N4_9BACT</name>
<feature type="transmembrane region" description="Helical" evidence="1">
    <location>
        <begin position="12"/>
        <end position="33"/>
    </location>
</feature>
<dbReference type="RefSeq" id="WP_129004463.1">
    <property type="nucleotide sequence ID" value="NZ_SDHZ01000002.1"/>
</dbReference>
<reference evidence="2 3" key="1">
    <citation type="submission" date="2019-01" db="EMBL/GenBank/DDBJ databases">
        <title>Filimonas sp. strain TTM-71.</title>
        <authorList>
            <person name="Chen W.-M."/>
        </authorList>
    </citation>
    <scope>NUCLEOTIDE SEQUENCE [LARGE SCALE GENOMIC DNA]</scope>
    <source>
        <strain evidence="2 3">TTM-71</strain>
    </source>
</reference>
<gene>
    <name evidence="2" type="ORF">ESB13_15045</name>
</gene>
<protein>
    <submittedName>
        <fullName evidence="2">Uncharacterized protein</fullName>
    </submittedName>
</protein>